<dbReference type="InterPro" id="IPR006311">
    <property type="entry name" value="TAT_signal"/>
</dbReference>
<evidence type="ECO:0000256" key="2">
    <source>
        <dbReference type="ARBA" id="ARBA00005001"/>
    </source>
</evidence>
<evidence type="ECO:0000259" key="7">
    <source>
        <dbReference type="Pfam" id="PF04349"/>
    </source>
</evidence>
<dbReference type="PANTHER" id="PTHR30504">
    <property type="entry name" value="GLUCANS BIOSYNTHESIS PROTEIN"/>
    <property type="match status" value="1"/>
</dbReference>
<evidence type="ECO:0000256" key="6">
    <source>
        <dbReference type="ARBA" id="ARBA00022764"/>
    </source>
</evidence>
<dbReference type="InterPro" id="IPR014718">
    <property type="entry name" value="GH-type_carb-bd"/>
</dbReference>
<evidence type="ECO:0000313" key="9">
    <source>
        <dbReference type="Proteomes" id="UP000095401"/>
    </source>
</evidence>
<dbReference type="InterPro" id="IPR014438">
    <property type="entry name" value="Glucan_biosyn_MdoG/MdoD"/>
</dbReference>
<dbReference type="SUPFAM" id="SSF81296">
    <property type="entry name" value="E set domains"/>
    <property type="match status" value="1"/>
</dbReference>
<feature type="domain" description="Glucan biosynthesis periplasmic MdoG C-terminal" evidence="7">
    <location>
        <begin position="47"/>
        <end position="524"/>
    </location>
</feature>
<keyword evidence="5" id="KW-0732">Signal</keyword>
<evidence type="ECO:0000256" key="4">
    <source>
        <dbReference type="ARBA" id="ARBA00015372"/>
    </source>
</evidence>
<organism evidence="8 9">
    <name type="scientific">Acidihalobacter yilgarnensis</name>
    <dbReference type="NCBI Taxonomy" id="2819280"/>
    <lineage>
        <taxon>Bacteria</taxon>
        <taxon>Pseudomonadati</taxon>
        <taxon>Pseudomonadota</taxon>
        <taxon>Gammaproteobacteria</taxon>
        <taxon>Chromatiales</taxon>
        <taxon>Ectothiorhodospiraceae</taxon>
        <taxon>Acidihalobacter</taxon>
    </lineage>
</organism>
<dbReference type="InterPro" id="IPR011013">
    <property type="entry name" value="Gal_mutarotase_sf_dom"/>
</dbReference>
<protein>
    <recommendedName>
        <fullName evidence="4">Glucans biosynthesis protein D</fullName>
    </recommendedName>
</protein>
<comment type="similarity">
    <text evidence="3">Belongs to the OpgD/OpgG family.</text>
</comment>
<dbReference type="SUPFAM" id="SSF74650">
    <property type="entry name" value="Galactose mutarotase-like"/>
    <property type="match status" value="1"/>
</dbReference>
<dbReference type="PANTHER" id="PTHR30504:SF3">
    <property type="entry name" value="GLUCANS BIOSYNTHESIS PROTEIN D"/>
    <property type="match status" value="1"/>
</dbReference>
<dbReference type="PROSITE" id="PS51318">
    <property type="entry name" value="TAT"/>
    <property type="match status" value="1"/>
</dbReference>
<reference evidence="9" key="1">
    <citation type="submission" date="2016-09" db="EMBL/GenBank/DDBJ databases">
        <title>Acidihalobacter prosperus F5.</title>
        <authorList>
            <person name="Khaleque H.N."/>
            <person name="Ramsay J.P."/>
            <person name="Kaksonen A.H."/>
            <person name="Boxall N.J."/>
            <person name="Watkin E.L.J."/>
        </authorList>
    </citation>
    <scope>NUCLEOTIDE SEQUENCE [LARGE SCALE GENOMIC DNA]</scope>
    <source>
        <strain evidence="9">F5</strain>
    </source>
</reference>
<dbReference type="RefSeq" id="WP_070077031.1">
    <property type="nucleotide sequence ID" value="NZ_CP017415.1"/>
</dbReference>
<name>A0A1D8IJI3_9GAMM</name>
<comment type="subcellular location">
    <subcellularLocation>
        <location evidence="1">Periplasm</location>
    </subcellularLocation>
</comment>
<sequence length="533" mass="60586">MGIDLTRRRLLQAMQALGLIAATSRSGIVNAMPLSEETLRFGPAQPFDFDRLRHQARALAKHPYQSTPTRHPALLDRINYDTYQQIRYRSADALWRTGRRPYPIEFFHLGRYARKPVAIHALVDGKARRVIYSPDLFDYGKSGLRTAAPGDLGFAGFRVMNTGKEPGDWLAYMGASYFRSAGPEDQYGLSARGIAIDTTVPGRQEEFPNFTAFWLEEPPGSDDIVVYALLDGPSLTGAYRMTWRRSREAFTTDIEAELFQRSDIAQLGIAPLTSMYWYSETNRRTAPDWHPEIHDSDGLALWTGQGERIWVPLNNPPHVQTNSYQDHNPKGFGLLQRDRDFRHYLDDSAYYDRRPSVWVEPKGAWGAGAVVLVEIPTDDETSDNIVAFWQPARAASVGDTWKLDYRLYWAAHEPFIPDVARVAATRLGQPGIPGQHTPRDPHGRKFVIEFTGGPLAGMPQRFDIVPVITASRGHLSHQFVLKILGTNRWRAQFDLHSEGSEPVELRCYLKLGDKTLSETWLYQYWPENYGFTR</sequence>
<dbReference type="EMBL" id="CP017415">
    <property type="protein sequence ID" value="AOU96637.1"/>
    <property type="molecule type" value="Genomic_DNA"/>
</dbReference>
<dbReference type="GO" id="GO:0003824">
    <property type="term" value="F:catalytic activity"/>
    <property type="evidence" value="ECO:0007669"/>
    <property type="project" value="InterPro"/>
</dbReference>
<dbReference type="GO" id="GO:0051274">
    <property type="term" value="P:beta-glucan biosynthetic process"/>
    <property type="evidence" value="ECO:0007669"/>
    <property type="project" value="TreeGrafter"/>
</dbReference>
<dbReference type="Gene3D" id="2.60.40.10">
    <property type="entry name" value="Immunoglobulins"/>
    <property type="match status" value="1"/>
</dbReference>
<evidence type="ECO:0000256" key="5">
    <source>
        <dbReference type="ARBA" id="ARBA00022729"/>
    </source>
</evidence>
<proteinExistence type="inferred from homology"/>
<dbReference type="PIRSF" id="PIRSF006281">
    <property type="entry name" value="MdoG"/>
    <property type="match status" value="1"/>
</dbReference>
<gene>
    <name evidence="8" type="ORF">BI364_00120</name>
</gene>
<dbReference type="UniPathway" id="UPA00637"/>
<keyword evidence="9" id="KW-1185">Reference proteome</keyword>
<dbReference type="Proteomes" id="UP000095401">
    <property type="component" value="Chromosome"/>
</dbReference>
<dbReference type="InterPro" id="IPR014756">
    <property type="entry name" value="Ig_E-set"/>
</dbReference>
<dbReference type="AlphaFoldDB" id="A0A1D8IJI3"/>
<dbReference type="InterPro" id="IPR013783">
    <property type="entry name" value="Ig-like_fold"/>
</dbReference>
<dbReference type="Gene3D" id="2.70.98.10">
    <property type="match status" value="1"/>
</dbReference>
<dbReference type="GO" id="GO:0030288">
    <property type="term" value="C:outer membrane-bounded periplasmic space"/>
    <property type="evidence" value="ECO:0007669"/>
    <property type="project" value="TreeGrafter"/>
</dbReference>
<keyword evidence="6" id="KW-0574">Periplasm</keyword>
<comment type="pathway">
    <text evidence="2">Glycan metabolism; osmoregulated periplasmic glucan (OPG) biosynthesis.</text>
</comment>
<evidence type="ECO:0000256" key="3">
    <source>
        <dbReference type="ARBA" id="ARBA00009284"/>
    </source>
</evidence>
<dbReference type="KEGG" id="aprs:BI364_00120"/>
<dbReference type="Pfam" id="PF04349">
    <property type="entry name" value="MdoG"/>
    <property type="match status" value="1"/>
</dbReference>
<dbReference type="InterPro" id="IPR007444">
    <property type="entry name" value="Glucan_biosyn_MdoG_C"/>
</dbReference>
<accession>A0A1D8IJI3</accession>
<evidence type="ECO:0000313" key="8">
    <source>
        <dbReference type="EMBL" id="AOU96637.1"/>
    </source>
</evidence>
<evidence type="ECO:0000256" key="1">
    <source>
        <dbReference type="ARBA" id="ARBA00004418"/>
    </source>
</evidence>
<dbReference type="FunFam" id="2.70.98.10:FF:000001">
    <property type="entry name" value="Glucans biosynthesis protein G"/>
    <property type="match status" value="1"/>
</dbReference>
<dbReference type="GO" id="GO:0030246">
    <property type="term" value="F:carbohydrate binding"/>
    <property type="evidence" value="ECO:0007669"/>
    <property type="project" value="InterPro"/>
</dbReference>